<keyword evidence="2" id="KW-0813">Transport</keyword>
<reference evidence="6 7" key="1">
    <citation type="submission" date="2021-03" db="EMBL/GenBank/DDBJ databases">
        <title>Enterococcal diversity collection.</title>
        <authorList>
            <person name="Gilmore M.S."/>
            <person name="Schwartzman J."/>
            <person name="Van Tyne D."/>
            <person name="Martin M."/>
            <person name="Earl A.M."/>
            <person name="Manson A.L."/>
            <person name="Straub T."/>
            <person name="Salamzade R."/>
            <person name="Saavedra J."/>
            <person name="Lebreton F."/>
            <person name="Prichula J."/>
            <person name="Schaufler K."/>
            <person name="Gaca A."/>
            <person name="Sgardioli B."/>
            <person name="Wagenaar J."/>
            <person name="Strong T."/>
        </authorList>
    </citation>
    <scope>NUCLEOTIDE SEQUENCE [LARGE SCALE GENOMIC DNA]</scope>
    <source>
        <strain evidence="6 7">669A</strain>
    </source>
</reference>
<evidence type="ECO:0000259" key="5">
    <source>
        <dbReference type="PROSITE" id="PS50893"/>
    </source>
</evidence>
<name>A0ABS3LCB4_9ENTE</name>
<keyword evidence="7" id="KW-1185">Reference proteome</keyword>
<dbReference type="PANTHER" id="PTHR42798:SF2">
    <property type="entry name" value="ABC TRANSPORTER ATP-BINDING PROTEIN MG467-RELATED"/>
    <property type="match status" value="1"/>
</dbReference>
<dbReference type="InterPro" id="IPR027417">
    <property type="entry name" value="P-loop_NTPase"/>
</dbReference>
<gene>
    <name evidence="6" type="ORF">JZO70_07745</name>
</gene>
<evidence type="ECO:0000256" key="4">
    <source>
        <dbReference type="ARBA" id="ARBA00022840"/>
    </source>
</evidence>
<evidence type="ECO:0000256" key="3">
    <source>
        <dbReference type="ARBA" id="ARBA00022741"/>
    </source>
</evidence>
<evidence type="ECO:0000256" key="2">
    <source>
        <dbReference type="ARBA" id="ARBA00022448"/>
    </source>
</evidence>
<keyword evidence="4 6" id="KW-0067">ATP-binding</keyword>
<organism evidence="6 7">
    <name type="scientific">Candidatus Enterococcus moelleringii</name>
    <dbReference type="NCBI Taxonomy" id="2815325"/>
    <lineage>
        <taxon>Bacteria</taxon>
        <taxon>Bacillati</taxon>
        <taxon>Bacillota</taxon>
        <taxon>Bacilli</taxon>
        <taxon>Lactobacillales</taxon>
        <taxon>Enterococcaceae</taxon>
        <taxon>Enterococcus</taxon>
    </lineage>
</organism>
<protein>
    <submittedName>
        <fullName evidence="6">ABC transporter ATP-binding protein</fullName>
    </submittedName>
</protein>
<dbReference type="PROSITE" id="PS50893">
    <property type="entry name" value="ABC_TRANSPORTER_2"/>
    <property type="match status" value="1"/>
</dbReference>
<dbReference type="GO" id="GO:0005524">
    <property type="term" value="F:ATP binding"/>
    <property type="evidence" value="ECO:0007669"/>
    <property type="project" value="UniProtKB-KW"/>
</dbReference>
<evidence type="ECO:0000256" key="1">
    <source>
        <dbReference type="ARBA" id="ARBA00005417"/>
    </source>
</evidence>
<comment type="caution">
    <text evidence="6">The sequence shown here is derived from an EMBL/GenBank/DDBJ whole genome shotgun (WGS) entry which is preliminary data.</text>
</comment>
<dbReference type="EMBL" id="JAFREM010000012">
    <property type="protein sequence ID" value="MBO1306049.1"/>
    <property type="molecule type" value="Genomic_DNA"/>
</dbReference>
<dbReference type="PANTHER" id="PTHR42798">
    <property type="entry name" value="LIPOPROTEIN-RELEASING SYSTEM ATP-BINDING PROTEIN LOLD"/>
    <property type="match status" value="1"/>
</dbReference>
<evidence type="ECO:0000313" key="6">
    <source>
        <dbReference type="EMBL" id="MBO1306049.1"/>
    </source>
</evidence>
<sequence length="224" mass="24673">MNNEIIKLLSLTKTTSDQKVILNDINFSVNSGEFVSIMGASGSGKSTLLNIIAGLDAEYSGEVDVAGVTFKNQNENQLADFRNEQVGIVFQEYNLINSLTVLENIRLPLYFSATKQNFATAEELAADLGLKDLLKKYPSQLSGGEQQRVSIARALIRQPKLLLADEPTGALDSKNSENIMQLFKEINRQFGTTIVMVTHDEEMASYSERIVRIHDGEIIGDAAL</sequence>
<dbReference type="RefSeq" id="WP_207672978.1">
    <property type="nucleotide sequence ID" value="NZ_JAFREM010000012.1"/>
</dbReference>
<comment type="similarity">
    <text evidence="1">Belongs to the ABC transporter superfamily.</text>
</comment>
<dbReference type="Proteomes" id="UP000664601">
    <property type="component" value="Unassembled WGS sequence"/>
</dbReference>
<dbReference type="InterPro" id="IPR003593">
    <property type="entry name" value="AAA+_ATPase"/>
</dbReference>
<dbReference type="InterPro" id="IPR017911">
    <property type="entry name" value="MacB-like_ATP-bd"/>
</dbReference>
<dbReference type="InterPro" id="IPR017871">
    <property type="entry name" value="ABC_transporter-like_CS"/>
</dbReference>
<dbReference type="CDD" id="cd03255">
    <property type="entry name" value="ABC_MJ0796_LolCDE_FtsE"/>
    <property type="match status" value="1"/>
</dbReference>
<dbReference type="PROSITE" id="PS00211">
    <property type="entry name" value="ABC_TRANSPORTER_1"/>
    <property type="match status" value="1"/>
</dbReference>
<dbReference type="SUPFAM" id="SSF52540">
    <property type="entry name" value="P-loop containing nucleoside triphosphate hydrolases"/>
    <property type="match status" value="1"/>
</dbReference>
<dbReference type="InterPro" id="IPR003439">
    <property type="entry name" value="ABC_transporter-like_ATP-bd"/>
</dbReference>
<proteinExistence type="inferred from homology"/>
<keyword evidence="3" id="KW-0547">Nucleotide-binding</keyword>
<feature type="domain" description="ABC transporter" evidence="5">
    <location>
        <begin position="6"/>
        <end position="224"/>
    </location>
</feature>
<accession>A0ABS3LCB4</accession>
<dbReference type="SMART" id="SM00382">
    <property type="entry name" value="AAA"/>
    <property type="match status" value="1"/>
</dbReference>
<evidence type="ECO:0000313" key="7">
    <source>
        <dbReference type="Proteomes" id="UP000664601"/>
    </source>
</evidence>
<dbReference type="Gene3D" id="3.40.50.300">
    <property type="entry name" value="P-loop containing nucleotide triphosphate hydrolases"/>
    <property type="match status" value="1"/>
</dbReference>
<dbReference type="Pfam" id="PF00005">
    <property type="entry name" value="ABC_tran"/>
    <property type="match status" value="1"/>
</dbReference>